<proteinExistence type="predicted"/>
<dbReference type="RefSeq" id="WP_324717025.1">
    <property type="nucleotide sequence ID" value="NZ_CP141615.1"/>
</dbReference>
<keyword evidence="1" id="KW-0175">Coiled coil</keyword>
<evidence type="ECO:0000256" key="1">
    <source>
        <dbReference type="SAM" id="Coils"/>
    </source>
</evidence>
<reference evidence="2 3" key="1">
    <citation type="journal article" date="2024" name="Front. Microbiol.">
        <title>Novel thermophilic genera Geochorda gen. nov. and Carboxydochorda gen. nov. from the deep terrestrial subsurface reveal the ecophysiological diversity in the class Limnochordia.</title>
        <authorList>
            <person name="Karnachuk O.V."/>
            <person name="Lukina A.P."/>
            <person name="Avakyan M.R."/>
            <person name="Kadnikov V.V."/>
            <person name="Begmatov S."/>
            <person name="Beletsky A.V."/>
            <person name="Vlasova K.G."/>
            <person name="Novikov A.A."/>
            <person name="Shcherbakova V.A."/>
            <person name="Mardanov A.V."/>
            <person name="Ravin N.V."/>
        </authorList>
    </citation>
    <scope>NUCLEOTIDE SEQUENCE [LARGE SCALE GENOMIC DNA]</scope>
    <source>
        <strain evidence="2 3">L945</strain>
    </source>
</reference>
<dbReference type="Proteomes" id="UP001332192">
    <property type="component" value="Chromosome"/>
</dbReference>
<gene>
    <name evidence="2" type="ORF">U7230_01730</name>
</gene>
<protein>
    <submittedName>
        <fullName evidence="2">Uncharacterized protein</fullName>
    </submittedName>
</protein>
<name>A0ABZ1BY70_9FIRM</name>
<keyword evidence="3" id="KW-1185">Reference proteome</keyword>
<evidence type="ECO:0000313" key="3">
    <source>
        <dbReference type="Proteomes" id="UP001332192"/>
    </source>
</evidence>
<dbReference type="EMBL" id="CP141615">
    <property type="protein sequence ID" value="WRP17755.1"/>
    <property type="molecule type" value="Genomic_DNA"/>
</dbReference>
<organism evidence="2 3">
    <name type="scientific">Carboxydichorda subterranea</name>
    <dbReference type="NCBI Taxonomy" id="3109565"/>
    <lineage>
        <taxon>Bacteria</taxon>
        <taxon>Bacillati</taxon>
        <taxon>Bacillota</taxon>
        <taxon>Limnochordia</taxon>
        <taxon>Limnochordales</taxon>
        <taxon>Geochordaceae</taxon>
        <taxon>Carboxydichorda</taxon>
    </lineage>
</organism>
<accession>A0ABZ1BY70</accession>
<feature type="coiled-coil region" evidence="1">
    <location>
        <begin position="155"/>
        <end position="182"/>
    </location>
</feature>
<sequence length="188" mass="21705">MTARRQEKLEALRHVAMLMRPDGPLLVLFGFLAGRIDQVEFVRNLEGVAVAVQLSLDGRIWPRVPFRGRVQEEPILNPVAFVDLVALRDDEIYVRVDFPWGQEPEWYARVAQDSAVDRKERLAGAIERIRQRIDFALDVYRTAQPLIAGSSEEERRRLQFVVQTARDEIQALSRQLSELESELSRQQP</sequence>
<evidence type="ECO:0000313" key="2">
    <source>
        <dbReference type="EMBL" id="WRP17755.1"/>
    </source>
</evidence>